<evidence type="ECO:0000256" key="1">
    <source>
        <dbReference type="ARBA" id="ARBA00022679"/>
    </source>
</evidence>
<protein>
    <submittedName>
        <fullName evidence="4">GNAT family N-acetyltransferase</fullName>
    </submittedName>
</protein>
<evidence type="ECO:0000313" key="4">
    <source>
        <dbReference type="EMBL" id="TAA22679.1"/>
    </source>
</evidence>
<keyword evidence="1" id="KW-0808">Transferase</keyword>
<evidence type="ECO:0000256" key="2">
    <source>
        <dbReference type="ARBA" id="ARBA00023315"/>
    </source>
</evidence>
<comment type="caution">
    <text evidence="4">The sequence shown here is derived from an EMBL/GenBank/DDBJ whole genome shotgun (WGS) entry which is preliminary data.</text>
</comment>
<evidence type="ECO:0000259" key="3">
    <source>
        <dbReference type="PROSITE" id="PS51186"/>
    </source>
</evidence>
<dbReference type="PANTHER" id="PTHR43800:SF1">
    <property type="entry name" value="PEPTIDYL-LYSINE N-ACETYLTRANSFERASE YJAB"/>
    <property type="match status" value="1"/>
</dbReference>
<proteinExistence type="predicted"/>
<dbReference type="PANTHER" id="PTHR43800">
    <property type="entry name" value="PEPTIDYL-LYSINE N-ACETYLTRANSFERASE YJAB"/>
    <property type="match status" value="1"/>
</dbReference>
<dbReference type="Gene3D" id="3.40.630.30">
    <property type="match status" value="1"/>
</dbReference>
<keyword evidence="5" id="KW-1185">Reference proteome</keyword>
<dbReference type="EMBL" id="SHME01000001">
    <property type="protein sequence ID" value="TAA22679.1"/>
    <property type="molecule type" value="Genomic_DNA"/>
</dbReference>
<keyword evidence="2" id="KW-0012">Acyltransferase</keyword>
<dbReference type="Proteomes" id="UP000293089">
    <property type="component" value="Unassembled WGS sequence"/>
</dbReference>
<dbReference type="PROSITE" id="PS51186">
    <property type="entry name" value="GNAT"/>
    <property type="match status" value="1"/>
</dbReference>
<sequence>MAGRIRAARAQELALLPGIERRAGALLEGHVAQAAFAAHVLDQDALRDGLARGQLWVAQDEDGACAGYLLGGQLDDGFHVQQMDVDPRYARRGHGRALLRHARAAALAAGFPCMLLTTLRDVPWNAPFYASEGFVELPPAQWGPQLRATLQQEAALGFPMHLRVAMRCPLSGRANAAHLGIEDKP</sequence>
<dbReference type="InterPro" id="IPR000182">
    <property type="entry name" value="GNAT_dom"/>
</dbReference>
<dbReference type="SUPFAM" id="SSF55729">
    <property type="entry name" value="Acyl-CoA N-acyltransferases (Nat)"/>
    <property type="match status" value="1"/>
</dbReference>
<reference evidence="4 5" key="1">
    <citation type="submission" date="2019-02" db="EMBL/GenBank/DDBJ databases">
        <title>WGS of Pseudoxanthomonas species novum from clinical isolates.</title>
        <authorList>
            <person name="Bernier A.-M."/>
            <person name="Bernard K."/>
            <person name="Vachon A."/>
        </authorList>
    </citation>
    <scope>NUCLEOTIDE SEQUENCE [LARGE SCALE GENOMIC DNA]</scope>
    <source>
        <strain evidence="5">NML 170316</strain>
    </source>
</reference>
<dbReference type="RefSeq" id="WP_130530481.1">
    <property type="nucleotide sequence ID" value="NZ_SHMD01000003.1"/>
</dbReference>
<dbReference type="Pfam" id="PF13508">
    <property type="entry name" value="Acetyltransf_7"/>
    <property type="match status" value="1"/>
</dbReference>
<feature type="domain" description="N-acetyltransferase" evidence="3">
    <location>
        <begin position="3"/>
        <end position="165"/>
    </location>
</feature>
<evidence type="ECO:0000313" key="5">
    <source>
        <dbReference type="Proteomes" id="UP000293089"/>
    </source>
</evidence>
<name>A0ABY1WIW1_9GAMM</name>
<gene>
    <name evidence="4" type="ORF">EA658_03600</name>
</gene>
<organism evidence="4 5">
    <name type="scientific">Pseudoxanthomonas winnipegensis</name>
    <dbReference type="NCBI Taxonomy" id="2480810"/>
    <lineage>
        <taxon>Bacteria</taxon>
        <taxon>Pseudomonadati</taxon>
        <taxon>Pseudomonadota</taxon>
        <taxon>Gammaproteobacteria</taxon>
        <taxon>Lysobacterales</taxon>
        <taxon>Lysobacteraceae</taxon>
        <taxon>Pseudoxanthomonas</taxon>
    </lineage>
</organism>
<dbReference type="InterPro" id="IPR016181">
    <property type="entry name" value="Acyl_CoA_acyltransferase"/>
</dbReference>
<accession>A0ABY1WIW1</accession>